<reference evidence="2 4" key="1">
    <citation type="journal article" date="2013" name="Genome Biol.">
        <title>Draft genome of the mountain pine beetle, Dendroctonus ponderosae Hopkins, a major forest pest.</title>
        <authorList>
            <person name="Keeling C.I."/>
            <person name="Yuen M.M."/>
            <person name="Liao N.Y."/>
            <person name="Docking T.R."/>
            <person name="Chan S.K."/>
            <person name="Taylor G.A."/>
            <person name="Palmquist D.L."/>
            <person name="Jackman S.D."/>
            <person name="Nguyen A."/>
            <person name="Li M."/>
            <person name="Henderson H."/>
            <person name="Janes J.K."/>
            <person name="Zhao Y."/>
            <person name="Pandoh P."/>
            <person name="Moore R."/>
            <person name="Sperling F.A."/>
            <person name="Huber D.P."/>
            <person name="Birol I."/>
            <person name="Jones S.J."/>
            <person name="Bohlmann J."/>
        </authorList>
    </citation>
    <scope>NUCLEOTIDE SEQUENCE</scope>
</reference>
<gene>
    <name evidence="3" type="ORF">D910_07056</name>
    <name evidence="2" type="ORF">YQE_06570</name>
</gene>
<feature type="non-terminal residue" evidence="2">
    <location>
        <position position="1"/>
    </location>
</feature>
<sequence length="275" mass="32233">MLVCNTSQIPRLFSTLVATRTESMAKWAFSSLLGAYLVAVSLALPSSLVQEIKNSEMKSNKGTNLKEADMGEWNRDQLYGGRDFSLDNIQSGLYDFPNLPMDDKTIAEYEKGYQYGTNKEKLDAALQNAILKSELYGDNYGPSIWPYEDRRRRKRETVSNKRNTLRYKRNVDLTPDEVLRLLQFYEKNQRELKNGEFYPVEDNNDETWFNEPMRYGSVDRPANNRFHQINSQPDYKPRWGAFDPATFKKKRFMEVEKRTTDPTKMILYLNFTWSN</sequence>
<dbReference type="EMBL" id="KB632186">
    <property type="protein sequence ID" value="ERL89693.1"/>
    <property type="molecule type" value="Genomic_DNA"/>
</dbReference>
<dbReference type="OrthoDB" id="8188268at2759"/>
<dbReference type="Proteomes" id="UP000030742">
    <property type="component" value="Unassembled WGS sequence"/>
</dbReference>
<keyword evidence="1" id="KW-0472">Membrane</keyword>
<keyword evidence="1" id="KW-0812">Transmembrane</keyword>
<evidence type="ECO:0000313" key="2">
    <source>
        <dbReference type="EMBL" id="ENN76923.1"/>
    </source>
</evidence>
<evidence type="ECO:0000256" key="1">
    <source>
        <dbReference type="SAM" id="Phobius"/>
    </source>
</evidence>
<organism evidence="2">
    <name type="scientific">Dendroctonus ponderosae</name>
    <name type="common">Mountain pine beetle</name>
    <dbReference type="NCBI Taxonomy" id="77166"/>
    <lineage>
        <taxon>Eukaryota</taxon>
        <taxon>Metazoa</taxon>
        <taxon>Ecdysozoa</taxon>
        <taxon>Arthropoda</taxon>
        <taxon>Hexapoda</taxon>
        <taxon>Insecta</taxon>
        <taxon>Pterygota</taxon>
        <taxon>Neoptera</taxon>
        <taxon>Endopterygota</taxon>
        <taxon>Coleoptera</taxon>
        <taxon>Polyphaga</taxon>
        <taxon>Cucujiformia</taxon>
        <taxon>Curculionidae</taxon>
        <taxon>Scolytinae</taxon>
        <taxon>Dendroctonus</taxon>
    </lineage>
</organism>
<dbReference type="AlphaFoldDB" id="N6TGL4"/>
<protein>
    <submittedName>
        <fullName evidence="2">Uncharacterized protein</fullName>
    </submittedName>
</protein>
<dbReference type="HOGENOM" id="CLU_892344_0_0_1"/>
<proteinExistence type="predicted"/>
<feature type="transmembrane region" description="Helical" evidence="1">
    <location>
        <begin position="27"/>
        <end position="49"/>
    </location>
</feature>
<name>N6TGL4_DENPD</name>
<evidence type="ECO:0000313" key="3">
    <source>
        <dbReference type="EMBL" id="ERL89693.1"/>
    </source>
</evidence>
<keyword evidence="1" id="KW-1133">Transmembrane helix</keyword>
<accession>N6TGL4</accession>
<dbReference type="OMA" id="NNDETWF"/>
<evidence type="ECO:0000313" key="4">
    <source>
        <dbReference type="Proteomes" id="UP000030742"/>
    </source>
</evidence>
<dbReference type="EMBL" id="KB740966">
    <property type="protein sequence ID" value="ENN76923.1"/>
    <property type="molecule type" value="Genomic_DNA"/>
</dbReference>